<organism evidence="1 2">
    <name type="scientific">Solilutibacter pythonis</name>
    <dbReference type="NCBI Taxonomy" id="2483112"/>
    <lineage>
        <taxon>Bacteria</taxon>
        <taxon>Pseudomonadati</taxon>
        <taxon>Pseudomonadota</taxon>
        <taxon>Gammaproteobacteria</taxon>
        <taxon>Lysobacterales</taxon>
        <taxon>Lysobacteraceae</taxon>
        <taxon>Solilutibacter</taxon>
    </lineage>
</organism>
<comment type="caution">
    <text evidence="1">The sequence shown here is derived from an EMBL/GenBank/DDBJ whole genome shotgun (WGS) entry which is preliminary data.</text>
</comment>
<accession>A0A3M2HI07</accession>
<dbReference type="InterPro" id="IPR010696">
    <property type="entry name" value="DUF1272"/>
</dbReference>
<evidence type="ECO:0000313" key="2">
    <source>
        <dbReference type="Proteomes" id="UP000275012"/>
    </source>
</evidence>
<sequence>MLDMRPNCECRQRDLPPDSARALICSLECTFRADCVHERLQGVRPNCGGGFSPRPAGPNHRLAQYPASTQRIVRDEDCPAPLQR</sequence>
<evidence type="ECO:0000313" key="1">
    <source>
        <dbReference type="EMBL" id="RMH88618.1"/>
    </source>
</evidence>
<dbReference type="Pfam" id="PF06906">
    <property type="entry name" value="DUF1272"/>
    <property type="match status" value="1"/>
</dbReference>
<dbReference type="RefSeq" id="WP_122102320.1">
    <property type="nucleotide sequence ID" value="NZ_RFLY01000019.1"/>
</dbReference>
<dbReference type="EMBL" id="RFLY01000019">
    <property type="protein sequence ID" value="RMH88618.1"/>
    <property type="molecule type" value="Genomic_DNA"/>
</dbReference>
<gene>
    <name evidence="1" type="ORF">EBB59_11640</name>
</gene>
<name>A0A3M2HI07_9GAMM</name>
<keyword evidence="2" id="KW-1185">Reference proteome</keyword>
<dbReference type="AlphaFoldDB" id="A0A3M2HI07"/>
<dbReference type="OrthoDB" id="9808883at2"/>
<proteinExistence type="predicted"/>
<protein>
    <submittedName>
        <fullName evidence="1">DUF1272 domain-containing protein</fullName>
    </submittedName>
</protein>
<reference evidence="1 2" key="1">
    <citation type="submission" date="2018-10" db="EMBL/GenBank/DDBJ databases">
        <title>Proposal of Lysobacter pythonis sp. nov. isolated from royal pythons (Python regius).</title>
        <authorList>
            <person name="Hans-Juergen B."/>
            <person name="Huptas C."/>
            <person name="Sandra B."/>
            <person name="Igor L."/>
            <person name="Joachim S."/>
            <person name="Siegfried S."/>
            <person name="Mareike W."/>
            <person name="Peter K."/>
        </authorList>
    </citation>
    <scope>NUCLEOTIDE SEQUENCE [LARGE SCALE GENOMIC DNA]</scope>
    <source>
        <strain evidence="1 2">4284/11</strain>
    </source>
</reference>
<dbReference type="Proteomes" id="UP000275012">
    <property type="component" value="Unassembled WGS sequence"/>
</dbReference>